<feature type="domain" description="BTB" evidence="2">
    <location>
        <begin position="509"/>
        <end position="590"/>
    </location>
</feature>
<dbReference type="SMART" id="SM00225">
    <property type="entry name" value="BTB"/>
    <property type="match status" value="2"/>
</dbReference>
<dbReference type="Gene3D" id="3.30.710.10">
    <property type="entry name" value="Potassium Channel Kv1.1, Chain A"/>
    <property type="match status" value="2"/>
</dbReference>
<dbReference type="Proteomes" id="UP001222027">
    <property type="component" value="Unassembled WGS sequence"/>
</dbReference>
<proteinExistence type="predicted"/>
<dbReference type="SUPFAM" id="SSF54695">
    <property type="entry name" value="POZ domain"/>
    <property type="match status" value="2"/>
</dbReference>
<name>A0AAV8RKX8_ENSVE</name>
<dbReference type="Pfam" id="PF00651">
    <property type="entry name" value="BTB"/>
    <property type="match status" value="2"/>
</dbReference>
<dbReference type="AlphaFoldDB" id="A0AAV8RKX8"/>
<evidence type="ECO:0000313" key="4">
    <source>
        <dbReference type="Proteomes" id="UP001222027"/>
    </source>
</evidence>
<reference evidence="3 4" key="1">
    <citation type="submission" date="2022-12" db="EMBL/GenBank/DDBJ databases">
        <title>Chromosome-scale assembly of the Ensete ventricosum genome.</title>
        <authorList>
            <person name="Dussert Y."/>
            <person name="Stocks J."/>
            <person name="Wendawek A."/>
            <person name="Woldeyes F."/>
            <person name="Nichols R.A."/>
            <person name="Borrell J.S."/>
        </authorList>
    </citation>
    <scope>NUCLEOTIDE SEQUENCE [LARGE SCALE GENOMIC DNA]</scope>
    <source>
        <strain evidence="4">cv. Maze</strain>
        <tissue evidence="3">Seeds</tissue>
    </source>
</reference>
<dbReference type="PANTHER" id="PTHR35918:SF1">
    <property type="entry name" value="BTB DOMAIN-CONTAINING PROTEIN"/>
    <property type="match status" value="1"/>
</dbReference>
<evidence type="ECO:0000256" key="1">
    <source>
        <dbReference type="ARBA" id="ARBA00004906"/>
    </source>
</evidence>
<dbReference type="InterPro" id="IPR011333">
    <property type="entry name" value="SKP1/BTB/POZ_sf"/>
</dbReference>
<dbReference type="SUPFAM" id="SSF48371">
    <property type="entry name" value="ARM repeat"/>
    <property type="match status" value="1"/>
</dbReference>
<dbReference type="PROSITE" id="PS50097">
    <property type="entry name" value="BTB"/>
    <property type="match status" value="2"/>
</dbReference>
<dbReference type="EMBL" id="JAQQAF010000002">
    <property type="protein sequence ID" value="KAJ8503984.1"/>
    <property type="molecule type" value="Genomic_DNA"/>
</dbReference>
<dbReference type="CDD" id="cd18186">
    <property type="entry name" value="BTB_POZ_ZBTB_KLHL-like"/>
    <property type="match status" value="2"/>
</dbReference>
<feature type="non-terminal residue" evidence="3">
    <location>
        <position position="1"/>
    </location>
</feature>
<evidence type="ECO:0000313" key="3">
    <source>
        <dbReference type="EMBL" id="KAJ8503984.1"/>
    </source>
</evidence>
<feature type="domain" description="BTB" evidence="2">
    <location>
        <begin position="374"/>
        <end position="459"/>
    </location>
</feature>
<dbReference type="InterPro" id="IPR044953">
    <property type="entry name" value="At1g04390-like"/>
</dbReference>
<dbReference type="PANTHER" id="PTHR35918">
    <property type="entry name" value="OS06G0674800 PROTEIN"/>
    <property type="match status" value="1"/>
</dbReference>
<protein>
    <recommendedName>
        <fullName evidence="2">BTB domain-containing protein</fullName>
    </recommendedName>
</protein>
<sequence length="707" mass="79440">DSILDMVIALGGILQSDNKRILDLAADVAQKLVTTLGNTIHRYPMSEDRQEAKFSRKYGMLWKNLTRCSQSEISISNAVLKLYSALALCGNVAVKLLENEDFLSMVVRSMGLSVPFSVRIEALRLCQCLSRSGDACSMLNGSYCEPIIQGLVGAMGGWRSSCSKRVPSDQLPLVLEACRAALLTRWAGNHHSYFWKHEIDRVLLDILLGDCTVSYEAKVALSSDELVAIIYDNTADTRPFVWDILGNLAVHCKEEFLSKTKGALCYLDFLISCACSVATDLMRKGCSSLSSYMNELEPVSRAVLLMVFSPCKYIASQAIYYLSETLRAFGDVCLDYGSGPKWYSAYILSFFGFYGFPSKLGKKIAKTIDENELADVELLLAKGQSLQVHSPIIVARCPYLLSNETSLPKKSAWNDWKDQNSEHHHRKMRHEIRISDRVDSISFVKLLEYIYTGFIQADDNLRTPLKVLAKHCGLKSLYNMLNRKLPEWGTACTSCNFSEALEPIGNQLSDIILEAKVIEGVSWSCTICQSSVPHMHAHKIILLSSCDYLRALFQSGMHDSCSQVIKIPISWKALVKLVHWFYLGYLPSIKQDCSWNNLDPEWQLHELQVYVELSSLAEFWCLEEVEEQSFKVVISCINSQQKSSLELIRFAASLNQWKIVTVGVSSIASIYPKLRDGGELEDLDEELVDMLRAKYVSYCQHGDNACD</sequence>
<accession>A0AAV8RKX8</accession>
<gene>
    <name evidence="3" type="ORF">OPV22_004870</name>
</gene>
<dbReference type="InterPro" id="IPR016024">
    <property type="entry name" value="ARM-type_fold"/>
</dbReference>
<keyword evidence="4" id="KW-1185">Reference proteome</keyword>
<comment type="pathway">
    <text evidence="1">Protein modification; protein ubiquitination.</text>
</comment>
<organism evidence="3 4">
    <name type="scientific">Ensete ventricosum</name>
    <name type="common">Abyssinian banana</name>
    <name type="synonym">Musa ensete</name>
    <dbReference type="NCBI Taxonomy" id="4639"/>
    <lineage>
        <taxon>Eukaryota</taxon>
        <taxon>Viridiplantae</taxon>
        <taxon>Streptophyta</taxon>
        <taxon>Embryophyta</taxon>
        <taxon>Tracheophyta</taxon>
        <taxon>Spermatophyta</taxon>
        <taxon>Magnoliopsida</taxon>
        <taxon>Liliopsida</taxon>
        <taxon>Zingiberales</taxon>
        <taxon>Musaceae</taxon>
        <taxon>Ensete</taxon>
    </lineage>
</organism>
<evidence type="ECO:0000259" key="2">
    <source>
        <dbReference type="PROSITE" id="PS50097"/>
    </source>
</evidence>
<dbReference type="InterPro" id="IPR000210">
    <property type="entry name" value="BTB/POZ_dom"/>
</dbReference>
<comment type="caution">
    <text evidence="3">The sequence shown here is derived from an EMBL/GenBank/DDBJ whole genome shotgun (WGS) entry which is preliminary data.</text>
</comment>